<dbReference type="STRING" id="649764.HMPREF0762_00227"/>
<comment type="caution">
    <text evidence="1">The sequence shown here is derived from an EMBL/GenBank/DDBJ whole genome shotgun (WGS) entry which is preliminary data.</text>
</comment>
<protein>
    <submittedName>
        <fullName evidence="1">Uncharacterized protein</fullName>
    </submittedName>
</protein>
<proteinExistence type="predicted"/>
<organism evidence="1 2">
    <name type="scientific">Slackia exigua (strain ATCC 700122 / DSM 15923 / CIP 105133 / JCM 11022 / KCTC 5966 / S-7)</name>
    <dbReference type="NCBI Taxonomy" id="649764"/>
    <lineage>
        <taxon>Bacteria</taxon>
        <taxon>Bacillati</taxon>
        <taxon>Actinomycetota</taxon>
        <taxon>Coriobacteriia</taxon>
        <taxon>Eggerthellales</taxon>
        <taxon>Eggerthellaceae</taxon>
        <taxon>Slackia</taxon>
    </lineage>
</organism>
<sequence length="50" mass="5523">MIRHDAPACPHIRKTDTLRLNRASGVRAFLRSSGSLGAVRNSSVRFQSTQ</sequence>
<dbReference type="AlphaFoldDB" id="D0WEJ7"/>
<name>D0WEJ7_SLAES</name>
<dbReference type="EMBL" id="ACUX02000004">
    <property type="protein sequence ID" value="EEZ62135.1"/>
    <property type="molecule type" value="Genomic_DNA"/>
</dbReference>
<reference evidence="1" key="1">
    <citation type="submission" date="2009-10" db="EMBL/GenBank/DDBJ databases">
        <authorList>
            <person name="Weinstock G."/>
            <person name="Sodergren E."/>
            <person name="Clifton S."/>
            <person name="Fulton L."/>
            <person name="Fulton B."/>
            <person name="Courtney L."/>
            <person name="Fronick C."/>
            <person name="Harrison M."/>
            <person name="Strong C."/>
            <person name="Farmer C."/>
            <person name="Delahaunty K."/>
            <person name="Markovic C."/>
            <person name="Hall O."/>
            <person name="Minx P."/>
            <person name="Tomlinson C."/>
            <person name="Mitreva M."/>
            <person name="Nelson J."/>
            <person name="Hou S."/>
            <person name="Wollam A."/>
            <person name="Pepin K.H."/>
            <person name="Johnson M."/>
            <person name="Bhonagiri V."/>
            <person name="Nash W.E."/>
            <person name="Warren W."/>
            <person name="Chinwalla A."/>
            <person name="Mardis E.R."/>
            <person name="Wilson R.K."/>
        </authorList>
    </citation>
    <scope>NUCLEOTIDE SEQUENCE [LARGE SCALE GENOMIC DNA]</scope>
    <source>
        <strain evidence="1">ATCC 700122</strain>
    </source>
</reference>
<accession>D0WEJ7</accession>
<dbReference type="HOGENOM" id="CLU_3122708_0_0_11"/>
<evidence type="ECO:0000313" key="2">
    <source>
        <dbReference type="Proteomes" id="UP000006001"/>
    </source>
</evidence>
<dbReference type="Proteomes" id="UP000006001">
    <property type="component" value="Unassembled WGS sequence"/>
</dbReference>
<gene>
    <name evidence="1" type="ORF">HMPREF0762_00227</name>
</gene>
<evidence type="ECO:0000313" key="1">
    <source>
        <dbReference type="EMBL" id="EEZ62135.1"/>
    </source>
</evidence>
<keyword evidence="2" id="KW-1185">Reference proteome</keyword>